<dbReference type="VEuPathDB" id="FungiDB:KRP23_11474"/>
<dbReference type="InParanoid" id="H3GUE2"/>
<feature type="region of interest" description="Disordered" evidence="12">
    <location>
        <begin position="404"/>
        <end position="424"/>
    </location>
</feature>
<dbReference type="VEuPathDB" id="FungiDB:KRP22_8605"/>
<evidence type="ECO:0000256" key="1">
    <source>
        <dbReference type="ARBA" id="ARBA00001947"/>
    </source>
</evidence>
<dbReference type="STRING" id="164328.H3GUE2"/>
<dbReference type="InterPro" id="IPR013083">
    <property type="entry name" value="Znf_RING/FYVE/PHD"/>
</dbReference>
<dbReference type="EMBL" id="DS566050">
    <property type="status" value="NOT_ANNOTATED_CDS"/>
    <property type="molecule type" value="Genomic_DNA"/>
</dbReference>
<reference evidence="14" key="2">
    <citation type="submission" date="2015-06" db="UniProtKB">
        <authorList>
            <consortium name="EnsemblProtists"/>
        </authorList>
    </citation>
    <scope>IDENTIFICATION</scope>
    <source>
        <strain evidence="14">Pr102</strain>
    </source>
</reference>
<evidence type="ECO:0000256" key="3">
    <source>
        <dbReference type="ARBA" id="ARBA00006924"/>
    </source>
</evidence>
<dbReference type="Pfam" id="PF00569">
    <property type="entry name" value="ZZ"/>
    <property type="match status" value="1"/>
</dbReference>
<keyword evidence="9" id="KW-0520">NAD</keyword>
<dbReference type="Pfam" id="PF00628">
    <property type="entry name" value="PHD"/>
    <property type="match status" value="1"/>
</dbReference>
<dbReference type="InterPro" id="IPR019787">
    <property type="entry name" value="Znf_PHD-finger"/>
</dbReference>
<dbReference type="GO" id="GO:0046969">
    <property type="term" value="F:histone H3K9 deacetylase activity, NAD-dependent"/>
    <property type="evidence" value="ECO:0000318"/>
    <property type="project" value="GO_Central"/>
</dbReference>
<proteinExistence type="inferred from homology"/>
<dbReference type="HOGENOM" id="CLU_041385_0_0_1"/>
<dbReference type="GO" id="GO:0005634">
    <property type="term" value="C:nucleus"/>
    <property type="evidence" value="ECO:0000318"/>
    <property type="project" value="GO_Central"/>
</dbReference>
<keyword evidence="15" id="KW-1185">Reference proteome</keyword>
<feature type="compositionally biased region" description="Acidic residues" evidence="12">
    <location>
        <begin position="406"/>
        <end position="424"/>
    </location>
</feature>
<keyword evidence="10" id="KW-0539">Nucleus</keyword>
<dbReference type="SMART" id="SM00249">
    <property type="entry name" value="PHD"/>
    <property type="match status" value="1"/>
</dbReference>
<name>H3GUE2_PHYRM</name>
<feature type="region of interest" description="Disordered" evidence="12">
    <location>
        <begin position="22"/>
        <end position="47"/>
    </location>
</feature>
<dbReference type="GO" id="GO:0070403">
    <property type="term" value="F:NAD+ binding"/>
    <property type="evidence" value="ECO:0007669"/>
    <property type="project" value="InterPro"/>
</dbReference>
<evidence type="ECO:0000313" key="15">
    <source>
        <dbReference type="Proteomes" id="UP000005238"/>
    </source>
</evidence>
<dbReference type="OMA" id="QIDYFRE"/>
<dbReference type="InterPro" id="IPR026590">
    <property type="entry name" value="Ssirtuin_cat_dom"/>
</dbReference>
<dbReference type="PANTHER" id="PTHR11085">
    <property type="entry name" value="NAD-DEPENDENT PROTEIN DEACYLASE SIRTUIN-5, MITOCHONDRIAL-RELATED"/>
    <property type="match status" value="1"/>
</dbReference>
<evidence type="ECO:0000256" key="12">
    <source>
        <dbReference type="SAM" id="MobiDB-lite"/>
    </source>
</evidence>
<evidence type="ECO:0000256" key="10">
    <source>
        <dbReference type="ARBA" id="ARBA00023242"/>
    </source>
</evidence>
<dbReference type="Proteomes" id="UP000005238">
    <property type="component" value="Unassembled WGS sequence"/>
</dbReference>
<dbReference type="Gene3D" id="3.30.40.10">
    <property type="entry name" value="Zinc/RING finger domain, C3HC4 (zinc finger)"/>
    <property type="match status" value="1"/>
</dbReference>
<dbReference type="FunFam" id="3.30.60.90:FF:000047">
    <property type="entry name" value="ZZ-type zinc finger-containing protein P35G2.11c"/>
    <property type="match status" value="1"/>
</dbReference>
<evidence type="ECO:0000256" key="7">
    <source>
        <dbReference type="ARBA" id="ARBA00022771"/>
    </source>
</evidence>
<dbReference type="InterPro" id="IPR029035">
    <property type="entry name" value="DHS-like_NAD/FAD-binding_dom"/>
</dbReference>
<evidence type="ECO:0000256" key="4">
    <source>
        <dbReference type="ARBA" id="ARBA00012928"/>
    </source>
</evidence>
<feature type="domain" description="Deacetylase sirtuin-type" evidence="13">
    <location>
        <begin position="115"/>
        <end position="357"/>
    </location>
</feature>
<dbReference type="SUPFAM" id="SSF52467">
    <property type="entry name" value="DHS-like NAD/FAD-binding domain"/>
    <property type="match status" value="1"/>
</dbReference>
<dbReference type="CDD" id="cd15489">
    <property type="entry name" value="PHD_SF"/>
    <property type="match status" value="1"/>
</dbReference>
<evidence type="ECO:0000256" key="9">
    <source>
        <dbReference type="ARBA" id="ARBA00023027"/>
    </source>
</evidence>
<dbReference type="GO" id="GO:0003714">
    <property type="term" value="F:transcription corepressor activity"/>
    <property type="evidence" value="ECO:0000318"/>
    <property type="project" value="GO_Central"/>
</dbReference>
<dbReference type="InterPro" id="IPR043145">
    <property type="entry name" value="Znf_ZZ_sf"/>
</dbReference>
<dbReference type="FunFam" id="3.30.1600.10:FF:000013">
    <property type="entry name" value="NAD-dependent protein deacetylase sirtuin-1"/>
    <property type="match status" value="1"/>
</dbReference>
<keyword evidence="8" id="KW-0862">Zinc</keyword>
<feature type="compositionally biased region" description="Polar residues" evidence="12">
    <location>
        <begin position="312"/>
        <end position="328"/>
    </location>
</feature>
<sequence length="484" mass="54266">MALSERPSRKAKRTDVDYAVLSSGQQIPEYSTEEDDSADESYGTNKKKRRKGSTECFICHRPPRTYRNTMLQCDSCSRLYHAACGKPFQSASILGNTSCYECLQEAKVDSLSSLPRKTLDSIADFVKVLKKAKKVVVIAGAGISVSCGIPDFRSKDGIYAMARNMDVVLPEPECLFQIDYFREDPAPFFEVVRNAFANSPKPSPTHWFLRLLQDKKKLLLIQAGIIPSCSEPNCRGVLKPEITFFGEILDDKVSTTITKDRLQADLLIVMGTSLKVAPVMEIPGYLPSHIPQVVINKTVLKKKKLKSKRLSTGGTMSRVSTNRGNDNGATDEEEFDMSLLGDCDDIIRYVCKQAGWALDPNAIKAAKKKPLIHRSEIMSHQDATGKRVYCFGECQCKNKLAAGMNGDDDEEEDEEEEEEEEELGDEIVCNRCEERIDPDAEPGPGVKTVHYRCNDCFDYDLCGDCYPKRKFKHKSGRHRFSQCL</sequence>
<dbReference type="EnsemblProtists" id="Phyra80836">
    <property type="protein sequence ID" value="Phyra80836"/>
    <property type="gene ID" value="Phyra80836"/>
</dbReference>
<evidence type="ECO:0000313" key="14">
    <source>
        <dbReference type="EnsemblProtists" id="Phyra80836"/>
    </source>
</evidence>
<dbReference type="GO" id="GO:0000781">
    <property type="term" value="C:chromosome, telomeric region"/>
    <property type="evidence" value="ECO:0007669"/>
    <property type="project" value="GOC"/>
</dbReference>
<comment type="subcellular location">
    <subcellularLocation>
        <location evidence="2">Nucleus</location>
    </subcellularLocation>
</comment>
<feature type="region of interest" description="Disordered" evidence="12">
    <location>
        <begin position="311"/>
        <end position="330"/>
    </location>
</feature>
<dbReference type="SUPFAM" id="SSF57903">
    <property type="entry name" value="FYVE/PHD zinc finger"/>
    <property type="match status" value="1"/>
</dbReference>
<dbReference type="InterPro" id="IPR001965">
    <property type="entry name" value="Znf_PHD"/>
</dbReference>
<keyword evidence="7" id="KW-0863">Zinc-finger</keyword>
<comment type="cofactor">
    <cofactor evidence="1">
        <name>Zn(2+)</name>
        <dbReference type="ChEBI" id="CHEBI:29105"/>
    </cofactor>
</comment>
<dbReference type="SUPFAM" id="SSF57850">
    <property type="entry name" value="RING/U-box"/>
    <property type="match status" value="1"/>
</dbReference>
<evidence type="ECO:0000256" key="8">
    <source>
        <dbReference type="ARBA" id="ARBA00022833"/>
    </source>
</evidence>
<dbReference type="GO" id="GO:0032041">
    <property type="term" value="F:histone H3K14 deacetylase activity, NAD-dependent"/>
    <property type="evidence" value="ECO:0000318"/>
    <property type="project" value="GO_Central"/>
</dbReference>
<dbReference type="InterPro" id="IPR003000">
    <property type="entry name" value="Sirtuin"/>
</dbReference>
<reference evidence="15" key="1">
    <citation type="journal article" date="2006" name="Science">
        <title>Phytophthora genome sequences uncover evolutionary origins and mechanisms of pathogenesis.</title>
        <authorList>
            <person name="Tyler B.M."/>
            <person name="Tripathy S."/>
            <person name="Zhang X."/>
            <person name="Dehal P."/>
            <person name="Jiang R.H."/>
            <person name="Aerts A."/>
            <person name="Arredondo F.D."/>
            <person name="Baxter L."/>
            <person name="Bensasson D."/>
            <person name="Beynon J.L."/>
            <person name="Chapman J."/>
            <person name="Damasceno C.M."/>
            <person name="Dorrance A.E."/>
            <person name="Dou D."/>
            <person name="Dickerman A.W."/>
            <person name="Dubchak I.L."/>
            <person name="Garbelotto M."/>
            <person name="Gijzen M."/>
            <person name="Gordon S.G."/>
            <person name="Govers F."/>
            <person name="Grunwald N.J."/>
            <person name="Huang W."/>
            <person name="Ivors K.L."/>
            <person name="Jones R.W."/>
            <person name="Kamoun S."/>
            <person name="Krampis K."/>
            <person name="Lamour K.H."/>
            <person name="Lee M.K."/>
            <person name="McDonald W.H."/>
            <person name="Medina M."/>
            <person name="Meijer H.J."/>
            <person name="Nordberg E.K."/>
            <person name="Maclean D.J."/>
            <person name="Ospina-Giraldo M.D."/>
            <person name="Morris P.F."/>
            <person name="Phuntumart V."/>
            <person name="Putnam N.H."/>
            <person name="Rash S."/>
            <person name="Rose J.K."/>
            <person name="Sakihama Y."/>
            <person name="Salamov A.A."/>
            <person name="Savidor A."/>
            <person name="Scheuring C.F."/>
            <person name="Smith B.M."/>
            <person name="Sobral B.W."/>
            <person name="Terry A."/>
            <person name="Torto-Alalibo T.A."/>
            <person name="Win J."/>
            <person name="Xu Z."/>
            <person name="Zhang H."/>
            <person name="Grigoriev I.V."/>
            <person name="Rokhsar D.S."/>
            <person name="Boore J.L."/>
        </authorList>
    </citation>
    <scope>NUCLEOTIDE SEQUENCE [LARGE SCALE GENOMIC DNA]</scope>
    <source>
        <strain evidence="15">Pr102</strain>
    </source>
</reference>
<dbReference type="EC" id="2.3.1.286" evidence="4"/>
<keyword evidence="6" id="KW-0479">Metal-binding</keyword>
<dbReference type="InterPro" id="IPR050134">
    <property type="entry name" value="NAD-dep_sirtuin_deacylases"/>
</dbReference>
<dbReference type="GO" id="GO:0006974">
    <property type="term" value="P:DNA damage response"/>
    <property type="evidence" value="ECO:0000318"/>
    <property type="project" value="GO_Central"/>
</dbReference>
<dbReference type="PANTHER" id="PTHR11085:SF9">
    <property type="entry name" value="NAD-DEPENDENT PROTEIN DEACETYLASE SIRTUIN-1"/>
    <property type="match status" value="1"/>
</dbReference>
<dbReference type="AlphaFoldDB" id="H3GUE2"/>
<comment type="caution">
    <text evidence="11">Lacks conserved residue(s) required for the propagation of feature annotation.</text>
</comment>
<keyword evidence="5" id="KW-0808">Transferase</keyword>
<dbReference type="PROSITE" id="PS50305">
    <property type="entry name" value="SIRTUIN"/>
    <property type="match status" value="1"/>
</dbReference>
<evidence type="ECO:0000259" key="13">
    <source>
        <dbReference type="PROSITE" id="PS50305"/>
    </source>
</evidence>
<dbReference type="Gene3D" id="3.30.60.90">
    <property type="match status" value="1"/>
</dbReference>
<dbReference type="Gene3D" id="3.40.50.1220">
    <property type="entry name" value="TPP-binding domain"/>
    <property type="match status" value="2"/>
</dbReference>
<evidence type="ECO:0000256" key="5">
    <source>
        <dbReference type="ARBA" id="ARBA00022679"/>
    </source>
</evidence>
<dbReference type="GO" id="GO:0008270">
    <property type="term" value="F:zinc ion binding"/>
    <property type="evidence" value="ECO:0007669"/>
    <property type="project" value="UniProtKB-KW"/>
</dbReference>
<dbReference type="InterPro" id="IPR026591">
    <property type="entry name" value="Sirtuin_cat_small_dom_sf"/>
</dbReference>
<dbReference type="eggNOG" id="KOG2684">
    <property type="taxonomic scope" value="Eukaryota"/>
</dbReference>
<dbReference type="Pfam" id="PF02146">
    <property type="entry name" value="SIR2"/>
    <property type="match status" value="2"/>
</dbReference>
<dbReference type="GO" id="GO:0046970">
    <property type="term" value="F:histone H4K16 deacetylase activity, NAD-dependent"/>
    <property type="evidence" value="ECO:0000318"/>
    <property type="project" value="GO_Central"/>
</dbReference>
<dbReference type="InterPro" id="IPR011011">
    <property type="entry name" value="Znf_FYVE_PHD"/>
</dbReference>
<evidence type="ECO:0000256" key="2">
    <source>
        <dbReference type="ARBA" id="ARBA00004123"/>
    </source>
</evidence>
<evidence type="ECO:0000256" key="6">
    <source>
        <dbReference type="ARBA" id="ARBA00022723"/>
    </source>
</evidence>
<organism evidence="14 15">
    <name type="scientific">Phytophthora ramorum</name>
    <name type="common">Sudden oak death agent</name>
    <dbReference type="NCBI Taxonomy" id="164328"/>
    <lineage>
        <taxon>Eukaryota</taxon>
        <taxon>Sar</taxon>
        <taxon>Stramenopiles</taxon>
        <taxon>Oomycota</taxon>
        <taxon>Peronosporomycetes</taxon>
        <taxon>Peronosporales</taxon>
        <taxon>Peronosporaceae</taxon>
        <taxon>Phytophthora</taxon>
    </lineage>
</organism>
<accession>H3GUE2</accession>
<comment type="similarity">
    <text evidence="3">Belongs to the sirtuin family. Class I subfamily.</text>
</comment>
<evidence type="ECO:0000256" key="11">
    <source>
        <dbReference type="PROSITE-ProRule" id="PRU00236"/>
    </source>
</evidence>
<dbReference type="GO" id="GO:0031509">
    <property type="term" value="P:subtelomeric heterochromatin formation"/>
    <property type="evidence" value="ECO:0000318"/>
    <property type="project" value="GO_Central"/>
</dbReference>
<protein>
    <recommendedName>
        <fullName evidence="4">protein acetyllysine N-acetyltransferase</fullName>
        <ecNumber evidence="4">2.3.1.286</ecNumber>
    </recommendedName>
</protein>
<dbReference type="VEuPathDB" id="FungiDB:KRP23_11473"/>
<dbReference type="Gene3D" id="3.30.1600.10">
    <property type="entry name" value="SIR2/SIRT2 'Small Domain"/>
    <property type="match status" value="1"/>
</dbReference>
<dbReference type="InterPro" id="IPR000433">
    <property type="entry name" value="Znf_ZZ"/>
</dbReference>